<evidence type="ECO:0000313" key="1">
    <source>
        <dbReference type="EMBL" id="KMM73050.1"/>
    </source>
</evidence>
<proteinExistence type="predicted"/>
<accession>A0A0J6FUH0</accession>
<dbReference type="AlphaFoldDB" id="A0A0J6FUH0"/>
<dbReference type="EMBL" id="DS268114">
    <property type="protein sequence ID" value="KMM73050.1"/>
    <property type="molecule type" value="Genomic_DNA"/>
</dbReference>
<evidence type="ECO:0000313" key="2">
    <source>
        <dbReference type="Proteomes" id="UP000054567"/>
    </source>
</evidence>
<reference evidence="2" key="2">
    <citation type="journal article" date="2009" name="Genome Res.">
        <title>Comparative genomic analyses of the human fungal pathogens Coccidioides and their relatives.</title>
        <authorList>
            <person name="Sharpton T.J."/>
            <person name="Stajich J.E."/>
            <person name="Rounsley S.D."/>
            <person name="Gardner M.J."/>
            <person name="Wortman J.R."/>
            <person name="Jordar V.S."/>
            <person name="Maiti R."/>
            <person name="Kodira C.D."/>
            <person name="Neafsey D.E."/>
            <person name="Zeng Q."/>
            <person name="Hung C.-Y."/>
            <person name="McMahan C."/>
            <person name="Muszewska A."/>
            <person name="Grynberg M."/>
            <person name="Mandel M.A."/>
            <person name="Kellner E.M."/>
            <person name="Barker B.M."/>
            <person name="Galgiani J.N."/>
            <person name="Orbach M.J."/>
            <person name="Kirkland T.N."/>
            <person name="Cole G.T."/>
            <person name="Henn M.R."/>
            <person name="Birren B.W."/>
            <person name="Taylor J.W."/>
        </authorList>
    </citation>
    <scope>NUCLEOTIDE SEQUENCE [LARGE SCALE GENOMIC DNA]</scope>
    <source>
        <strain evidence="2">RMSCC 3488</strain>
    </source>
</reference>
<organism evidence="1 2">
    <name type="scientific">Coccidioides posadasii RMSCC 3488</name>
    <dbReference type="NCBI Taxonomy" id="454284"/>
    <lineage>
        <taxon>Eukaryota</taxon>
        <taxon>Fungi</taxon>
        <taxon>Dikarya</taxon>
        <taxon>Ascomycota</taxon>
        <taxon>Pezizomycotina</taxon>
        <taxon>Eurotiomycetes</taxon>
        <taxon>Eurotiomycetidae</taxon>
        <taxon>Onygenales</taxon>
        <taxon>Onygenaceae</taxon>
        <taxon>Coccidioides</taxon>
    </lineage>
</organism>
<reference evidence="2" key="3">
    <citation type="journal article" date="2010" name="Genome Res.">
        <title>Population genomic sequencing of Coccidioides fungi reveals recent hybridization and transposon control.</title>
        <authorList>
            <person name="Neafsey D.E."/>
            <person name="Barker B.M."/>
            <person name="Sharpton T.J."/>
            <person name="Stajich J.E."/>
            <person name="Park D.J."/>
            <person name="Whiston E."/>
            <person name="Hung C.-Y."/>
            <person name="McMahan C."/>
            <person name="White J."/>
            <person name="Sykes S."/>
            <person name="Heiman D."/>
            <person name="Young S."/>
            <person name="Zeng Q."/>
            <person name="Abouelleil A."/>
            <person name="Aftuck L."/>
            <person name="Bessette D."/>
            <person name="Brown A."/>
            <person name="FitzGerald M."/>
            <person name="Lui A."/>
            <person name="Macdonald J.P."/>
            <person name="Priest M."/>
            <person name="Orbach M.J."/>
            <person name="Galgiani J.N."/>
            <person name="Kirkland T.N."/>
            <person name="Cole G.T."/>
            <person name="Birren B.W."/>
            <person name="Henn M.R."/>
            <person name="Taylor J.W."/>
            <person name="Rounsley S.D."/>
        </authorList>
    </citation>
    <scope>NUCLEOTIDE SEQUENCE [LARGE SCALE GENOMIC DNA]</scope>
    <source>
        <strain evidence="2">RMSCC 3488</strain>
    </source>
</reference>
<protein>
    <submittedName>
        <fullName evidence="1">Uncharacterized protein</fullName>
    </submittedName>
</protein>
<gene>
    <name evidence="1" type="ORF">CPAG_09339</name>
</gene>
<sequence length="106" mass="11713">MDRWASKVARALGTWKSGQWEVPEGGYFREISGMIRNATSELLITSVSENIKCGRRSWRKGDEGRQISSGAVVEQTKVETKGEHTNTLTGYLEPLAAAEDREGGLK</sequence>
<reference evidence="1 2" key="1">
    <citation type="submission" date="2007-06" db="EMBL/GenBank/DDBJ databases">
        <title>The Genome Sequence of Coccidioides posadasii RMSCC_3488.</title>
        <authorList>
            <consortium name="Coccidioides Genome Resources Consortium"/>
            <consortium name="The Broad Institute Genome Sequencing Platform"/>
            <person name="Henn M.R."/>
            <person name="Sykes S."/>
            <person name="Young S."/>
            <person name="Jaffe D."/>
            <person name="Berlin A."/>
            <person name="Alvarez P."/>
            <person name="Butler J."/>
            <person name="Gnerre S."/>
            <person name="Grabherr M."/>
            <person name="Mauceli E."/>
            <person name="Brockman W."/>
            <person name="Kodira C."/>
            <person name="Alvarado L."/>
            <person name="Zeng Q."/>
            <person name="Crawford M."/>
            <person name="Antoine C."/>
            <person name="Devon K."/>
            <person name="Galgiani J."/>
            <person name="Orsborn K."/>
            <person name="Lewis M.L."/>
            <person name="Nusbaum C."/>
            <person name="Galagan J."/>
            <person name="Birren B."/>
        </authorList>
    </citation>
    <scope>NUCLEOTIDE SEQUENCE [LARGE SCALE GENOMIC DNA]</scope>
    <source>
        <strain evidence="1 2">RMSCC 3488</strain>
    </source>
</reference>
<dbReference type="Proteomes" id="UP000054567">
    <property type="component" value="Unassembled WGS sequence"/>
</dbReference>
<name>A0A0J6FUH0_COCPO</name>
<dbReference type="VEuPathDB" id="FungiDB:CPAG_09339"/>